<dbReference type="SUPFAM" id="SSF55874">
    <property type="entry name" value="ATPase domain of HSP90 chaperone/DNA topoisomerase II/histidine kinase"/>
    <property type="match status" value="1"/>
</dbReference>
<dbReference type="PROSITE" id="PS50885">
    <property type="entry name" value="HAMP"/>
    <property type="match status" value="1"/>
</dbReference>
<comment type="catalytic activity">
    <reaction evidence="1">
        <text>ATP + protein L-histidine = ADP + protein N-phospho-L-histidine.</text>
        <dbReference type="EC" id="2.7.13.3"/>
    </reaction>
</comment>
<dbReference type="InterPro" id="IPR005467">
    <property type="entry name" value="His_kinase_dom"/>
</dbReference>
<evidence type="ECO:0000256" key="6">
    <source>
        <dbReference type="ARBA" id="ARBA00022679"/>
    </source>
</evidence>
<comment type="caution">
    <text evidence="21">The sequence shown here is derived from an EMBL/GenBank/DDBJ whole genome shotgun (WGS) entry which is preliminary data.</text>
</comment>
<dbReference type="PRINTS" id="PR00344">
    <property type="entry name" value="BCTRLSENSOR"/>
</dbReference>
<evidence type="ECO:0000259" key="17">
    <source>
        <dbReference type="PROSITE" id="PS50109"/>
    </source>
</evidence>
<dbReference type="PROSITE" id="PS50894">
    <property type="entry name" value="HPT"/>
    <property type="match status" value="1"/>
</dbReference>
<keyword evidence="12" id="KW-0902">Two-component regulatory system</keyword>
<dbReference type="RefSeq" id="WP_251779940.1">
    <property type="nucleotide sequence ID" value="NZ_JAMKFE010000012.1"/>
</dbReference>
<dbReference type="EMBL" id="JAMKFE010000012">
    <property type="protein sequence ID" value="MCM5681459.1"/>
    <property type="molecule type" value="Genomic_DNA"/>
</dbReference>
<dbReference type="SUPFAM" id="SSF52172">
    <property type="entry name" value="CheY-like"/>
    <property type="match status" value="2"/>
</dbReference>
<evidence type="ECO:0000259" key="19">
    <source>
        <dbReference type="PROSITE" id="PS50885"/>
    </source>
</evidence>
<dbReference type="PANTHER" id="PTHR45339">
    <property type="entry name" value="HYBRID SIGNAL TRANSDUCTION HISTIDINE KINASE J"/>
    <property type="match status" value="1"/>
</dbReference>
<dbReference type="InterPro" id="IPR036890">
    <property type="entry name" value="HATPase_C_sf"/>
</dbReference>
<feature type="domain" description="HAMP" evidence="19">
    <location>
        <begin position="344"/>
        <end position="396"/>
    </location>
</feature>
<dbReference type="SMART" id="SM00387">
    <property type="entry name" value="HATPase_c"/>
    <property type="match status" value="1"/>
</dbReference>
<evidence type="ECO:0000259" key="20">
    <source>
        <dbReference type="PROSITE" id="PS50894"/>
    </source>
</evidence>
<dbReference type="InterPro" id="IPR003660">
    <property type="entry name" value="HAMP_dom"/>
</dbReference>
<evidence type="ECO:0000313" key="22">
    <source>
        <dbReference type="Proteomes" id="UP001165541"/>
    </source>
</evidence>
<keyword evidence="6" id="KW-0808">Transferase</keyword>
<sequence length="1083" mass="117433">MRRLPGLAALGIGAKLNLSFGVLIGVTLLVGALAIVGSRDATREIDASAGARAPAVLASAQAHEALLRMQLHLRGYLVLSDRDDVHRYDAAKLEFEQALAMLEHLSVNWSTDDQRLVRALTTNYERWKGLPPHLFSLHEDHLRNRPALRLSSIDVQDRRVRVMAELEQMITLQRARTDVPRNRETLAALLSLQSSFDALTTNVMAFGASGENNFRLAYGPQLVTNAALWDAVNAARPWFTSRQLQHLDRIAALRAQLTNLALEVRTLIEGERAYEDLFLYRTQVAPQAAGLVDLLHEVTARQQAQLQAELLRARDSLVRLRAQTLAGAVVALGAGLMLAYLLRRRIVGPVQRLTEVAARIAAGDLQARARAESSDETGRLAESFNTMTARLAETIAHLEAAYGEARQAKTVAERANQAKSSFLANMSHEIRTPMNAILGMSHLALQSGLDPKQQNYVQKVHIAAESLLGVINDILDFSKIEAGKLDIESIPYNLTDVLDNAVNVLSMRADEKNLELVMDLPPDLPTALVGDPSRLGQVLLNLGNNAVKFTERGEVVLRVTVLDRTDMSARLQFEVRDTGIGMSDELQQRLFQPFTQADASTSRRYGGTGLGLTISRHLVQLMGGSFRVESAPGRGSRFFFELPLGLAPAPPPRRDVAPVQGLRVLIADDNATAREVLAAIGRSLGLQVDVASDGQEALCRVEQADTDDLPYQLLVLDWKMPGMDGVTCAHRLAQRTTLRHPAPVVMMATAFGRDEVRQLLADRGISVAALLTKPVVASALLDACASALGRAPVAPTGEPWRRRRRALNDARAALAGARVLLVEDNPFNQELATELLGGVGIVVRVAADGQQALLTLESESFDAVLMDCQMPVMDGYEATRLLRERPRLQNLPVIAMTANAMTGDREAVLAAGMNDHIAKPIVVEDMFATLARWIVPGKAATTPAAPPGHGKGASLQALQGMDLAAALARLNGSERLLHKALLHFLQAEHDFSARFAAAWAAGDRDATRRMAHDLSSIAGTLGMHALQRSARALEHACVSGDAPGVEGRLQEVSRTLVPTVQAVAAWAGAQTEDRLPDSGETLE</sequence>
<dbReference type="Pfam" id="PF02518">
    <property type="entry name" value="HATPase_c"/>
    <property type="match status" value="1"/>
</dbReference>
<evidence type="ECO:0000256" key="1">
    <source>
        <dbReference type="ARBA" id="ARBA00000085"/>
    </source>
</evidence>
<gene>
    <name evidence="21" type="ORF">M8A51_18175</name>
</gene>
<keyword evidence="4" id="KW-1003">Cell membrane</keyword>
<dbReference type="InterPro" id="IPR036097">
    <property type="entry name" value="HisK_dim/P_sf"/>
</dbReference>
<keyword evidence="10" id="KW-0067">ATP-binding</keyword>
<dbReference type="EC" id="2.7.13.3" evidence="3"/>
<dbReference type="CDD" id="cd16922">
    <property type="entry name" value="HATPase_EvgS-ArcB-TorS-like"/>
    <property type="match status" value="1"/>
</dbReference>
<evidence type="ECO:0000256" key="15">
    <source>
        <dbReference type="PROSITE-ProRule" id="PRU00169"/>
    </source>
</evidence>
<evidence type="ECO:0000256" key="3">
    <source>
        <dbReference type="ARBA" id="ARBA00012438"/>
    </source>
</evidence>
<dbReference type="SUPFAM" id="SSF47384">
    <property type="entry name" value="Homodimeric domain of signal transducing histidine kinase"/>
    <property type="match status" value="1"/>
</dbReference>
<dbReference type="PROSITE" id="PS50109">
    <property type="entry name" value="HIS_KIN"/>
    <property type="match status" value="1"/>
</dbReference>
<feature type="modified residue" description="Phosphohistidine" evidence="14">
    <location>
        <position position="1012"/>
    </location>
</feature>
<feature type="domain" description="HPt" evidence="20">
    <location>
        <begin position="973"/>
        <end position="1066"/>
    </location>
</feature>
<evidence type="ECO:0000256" key="14">
    <source>
        <dbReference type="PROSITE-ProRule" id="PRU00110"/>
    </source>
</evidence>
<evidence type="ECO:0000313" key="21">
    <source>
        <dbReference type="EMBL" id="MCM5681459.1"/>
    </source>
</evidence>
<keyword evidence="13 16" id="KW-0472">Membrane</keyword>
<evidence type="ECO:0000256" key="12">
    <source>
        <dbReference type="ARBA" id="ARBA00023012"/>
    </source>
</evidence>
<evidence type="ECO:0000256" key="7">
    <source>
        <dbReference type="ARBA" id="ARBA00022692"/>
    </source>
</evidence>
<dbReference type="CDD" id="cd00082">
    <property type="entry name" value="HisKA"/>
    <property type="match status" value="1"/>
</dbReference>
<evidence type="ECO:0000256" key="5">
    <source>
        <dbReference type="ARBA" id="ARBA00022553"/>
    </source>
</evidence>
<dbReference type="InterPro" id="IPR004358">
    <property type="entry name" value="Sig_transdc_His_kin-like_C"/>
</dbReference>
<organism evidence="21 22">
    <name type="scientific">Caldimonas mangrovi</name>
    <dbReference type="NCBI Taxonomy" id="2944811"/>
    <lineage>
        <taxon>Bacteria</taxon>
        <taxon>Pseudomonadati</taxon>
        <taxon>Pseudomonadota</taxon>
        <taxon>Betaproteobacteria</taxon>
        <taxon>Burkholderiales</taxon>
        <taxon>Sphaerotilaceae</taxon>
        <taxon>Caldimonas</taxon>
    </lineage>
</organism>
<feature type="modified residue" description="4-aspartylphosphate" evidence="15">
    <location>
        <position position="867"/>
    </location>
</feature>
<dbReference type="Gene3D" id="6.10.340.10">
    <property type="match status" value="1"/>
</dbReference>
<dbReference type="Pfam" id="PF00072">
    <property type="entry name" value="Response_reg"/>
    <property type="match status" value="2"/>
</dbReference>
<dbReference type="SUPFAM" id="SSF158472">
    <property type="entry name" value="HAMP domain-like"/>
    <property type="match status" value="1"/>
</dbReference>
<dbReference type="Gene3D" id="1.20.120.160">
    <property type="entry name" value="HPT domain"/>
    <property type="match status" value="1"/>
</dbReference>
<evidence type="ECO:0000259" key="18">
    <source>
        <dbReference type="PROSITE" id="PS50110"/>
    </source>
</evidence>
<keyword evidence="9" id="KW-0418">Kinase</keyword>
<dbReference type="InterPro" id="IPR003594">
    <property type="entry name" value="HATPase_dom"/>
</dbReference>
<dbReference type="Pfam" id="PF00672">
    <property type="entry name" value="HAMP"/>
    <property type="match status" value="1"/>
</dbReference>
<evidence type="ECO:0000256" key="8">
    <source>
        <dbReference type="ARBA" id="ARBA00022741"/>
    </source>
</evidence>
<feature type="domain" description="Response regulatory" evidence="18">
    <location>
        <begin position="818"/>
        <end position="934"/>
    </location>
</feature>
<name>A0ABT0YRV3_9BURK</name>
<keyword evidence="8" id="KW-0547">Nucleotide-binding</keyword>
<evidence type="ECO:0000256" key="4">
    <source>
        <dbReference type="ARBA" id="ARBA00022475"/>
    </source>
</evidence>
<dbReference type="Gene3D" id="3.30.565.10">
    <property type="entry name" value="Histidine kinase-like ATPase, C-terminal domain"/>
    <property type="match status" value="1"/>
</dbReference>
<comment type="subcellular location">
    <subcellularLocation>
        <location evidence="2">Cell membrane</location>
        <topology evidence="2">Multi-pass membrane protein</topology>
    </subcellularLocation>
</comment>
<dbReference type="SMART" id="SM00304">
    <property type="entry name" value="HAMP"/>
    <property type="match status" value="1"/>
</dbReference>
<dbReference type="InterPro" id="IPR001789">
    <property type="entry name" value="Sig_transdc_resp-reg_receiver"/>
</dbReference>
<keyword evidence="7 16" id="KW-0812">Transmembrane</keyword>
<keyword evidence="22" id="KW-1185">Reference proteome</keyword>
<evidence type="ECO:0000256" key="13">
    <source>
        <dbReference type="ARBA" id="ARBA00023136"/>
    </source>
</evidence>
<evidence type="ECO:0000256" key="9">
    <source>
        <dbReference type="ARBA" id="ARBA00022777"/>
    </source>
</evidence>
<dbReference type="InterPro" id="IPR003661">
    <property type="entry name" value="HisK_dim/P_dom"/>
</dbReference>
<dbReference type="CDD" id="cd17546">
    <property type="entry name" value="REC_hyHK_CKI1_RcsC-like"/>
    <property type="match status" value="2"/>
</dbReference>
<keyword evidence="11 16" id="KW-1133">Transmembrane helix</keyword>
<dbReference type="InterPro" id="IPR036641">
    <property type="entry name" value="HPT_dom_sf"/>
</dbReference>
<evidence type="ECO:0000256" key="16">
    <source>
        <dbReference type="SAM" id="Phobius"/>
    </source>
</evidence>
<dbReference type="CDD" id="cd06225">
    <property type="entry name" value="HAMP"/>
    <property type="match status" value="1"/>
</dbReference>
<dbReference type="InterPro" id="IPR011006">
    <property type="entry name" value="CheY-like_superfamily"/>
</dbReference>
<evidence type="ECO:0000256" key="2">
    <source>
        <dbReference type="ARBA" id="ARBA00004651"/>
    </source>
</evidence>
<evidence type="ECO:0000256" key="10">
    <source>
        <dbReference type="ARBA" id="ARBA00022840"/>
    </source>
</evidence>
<dbReference type="SMART" id="SM00448">
    <property type="entry name" value="REC"/>
    <property type="match status" value="2"/>
</dbReference>
<feature type="domain" description="Histidine kinase" evidence="17">
    <location>
        <begin position="425"/>
        <end position="646"/>
    </location>
</feature>
<feature type="domain" description="Response regulatory" evidence="18">
    <location>
        <begin position="663"/>
        <end position="788"/>
    </location>
</feature>
<proteinExistence type="predicted"/>
<protein>
    <recommendedName>
        <fullName evidence="3">histidine kinase</fullName>
        <ecNumber evidence="3">2.7.13.3</ecNumber>
    </recommendedName>
</protein>
<dbReference type="PROSITE" id="PS50110">
    <property type="entry name" value="RESPONSE_REGULATORY"/>
    <property type="match status" value="2"/>
</dbReference>
<dbReference type="Gene3D" id="3.40.50.2300">
    <property type="match status" value="2"/>
</dbReference>
<accession>A0ABT0YRV3</accession>
<dbReference type="Pfam" id="PF00512">
    <property type="entry name" value="HisKA"/>
    <property type="match status" value="1"/>
</dbReference>
<dbReference type="InterPro" id="IPR008207">
    <property type="entry name" value="Sig_transdc_His_kin_Hpt_dom"/>
</dbReference>
<dbReference type="PANTHER" id="PTHR45339:SF1">
    <property type="entry name" value="HYBRID SIGNAL TRANSDUCTION HISTIDINE KINASE J"/>
    <property type="match status" value="1"/>
</dbReference>
<dbReference type="SMART" id="SM00388">
    <property type="entry name" value="HisKA"/>
    <property type="match status" value="1"/>
</dbReference>
<dbReference type="Pfam" id="PF01627">
    <property type="entry name" value="Hpt"/>
    <property type="match status" value="1"/>
</dbReference>
<dbReference type="Proteomes" id="UP001165541">
    <property type="component" value="Unassembled WGS sequence"/>
</dbReference>
<evidence type="ECO:0000256" key="11">
    <source>
        <dbReference type="ARBA" id="ARBA00022989"/>
    </source>
</evidence>
<feature type="modified residue" description="4-aspartylphosphate" evidence="15">
    <location>
        <position position="717"/>
    </location>
</feature>
<keyword evidence="5 15" id="KW-0597">Phosphoprotein</keyword>
<dbReference type="Gene3D" id="1.10.287.130">
    <property type="match status" value="1"/>
</dbReference>
<reference evidence="21" key="1">
    <citation type="submission" date="2022-05" db="EMBL/GenBank/DDBJ databases">
        <title>Schlegelella sp. nov., isolated from mangrove soil.</title>
        <authorList>
            <person name="Liu Y."/>
            <person name="Ge X."/>
            <person name="Liu W."/>
        </authorList>
    </citation>
    <scope>NUCLEOTIDE SEQUENCE</scope>
    <source>
        <strain evidence="21">S2-27</strain>
    </source>
</reference>
<feature type="transmembrane region" description="Helical" evidence="16">
    <location>
        <begin position="12"/>
        <end position="36"/>
    </location>
</feature>
<dbReference type="SUPFAM" id="SSF47226">
    <property type="entry name" value="Histidine-containing phosphotransfer domain, HPT domain"/>
    <property type="match status" value="1"/>
</dbReference>